<accession>A0A5B7D5F7</accession>
<feature type="region of interest" description="Disordered" evidence="1">
    <location>
        <begin position="55"/>
        <end position="74"/>
    </location>
</feature>
<comment type="caution">
    <text evidence="2">The sequence shown here is derived from an EMBL/GenBank/DDBJ whole genome shotgun (WGS) entry which is preliminary data.</text>
</comment>
<protein>
    <submittedName>
        <fullName evidence="2">Uncharacterized protein</fullName>
    </submittedName>
</protein>
<sequence>MLFCPVTRRSTLGFNTCATSRSRQQLTEGGREVHTRGGGELQARIKDEVSAAHTHRKIHHNIQQDECGRSSRGA</sequence>
<feature type="compositionally biased region" description="Basic and acidic residues" evidence="1">
    <location>
        <begin position="62"/>
        <end position="74"/>
    </location>
</feature>
<evidence type="ECO:0000313" key="2">
    <source>
        <dbReference type="EMBL" id="MPC16466.1"/>
    </source>
</evidence>
<reference evidence="2 3" key="1">
    <citation type="submission" date="2019-05" db="EMBL/GenBank/DDBJ databases">
        <title>Another draft genome of Portunus trituberculatus and its Hox gene families provides insights of decapod evolution.</title>
        <authorList>
            <person name="Jeong J.-H."/>
            <person name="Song I."/>
            <person name="Kim S."/>
            <person name="Choi T."/>
            <person name="Kim D."/>
            <person name="Ryu S."/>
            <person name="Kim W."/>
        </authorList>
    </citation>
    <scope>NUCLEOTIDE SEQUENCE [LARGE SCALE GENOMIC DNA]</scope>
    <source>
        <tissue evidence="2">Muscle</tissue>
    </source>
</reference>
<dbReference type="Proteomes" id="UP000324222">
    <property type="component" value="Unassembled WGS sequence"/>
</dbReference>
<name>A0A5B7D5F7_PORTR</name>
<evidence type="ECO:0000256" key="1">
    <source>
        <dbReference type="SAM" id="MobiDB-lite"/>
    </source>
</evidence>
<dbReference type="EMBL" id="VSRR010000508">
    <property type="protein sequence ID" value="MPC16466.1"/>
    <property type="molecule type" value="Genomic_DNA"/>
</dbReference>
<evidence type="ECO:0000313" key="3">
    <source>
        <dbReference type="Proteomes" id="UP000324222"/>
    </source>
</evidence>
<gene>
    <name evidence="2" type="ORF">E2C01_009290</name>
</gene>
<proteinExistence type="predicted"/>
<dbReference type="AlphaFoldDB" id="A0A5B7D5F7"/>
<keyword evidence="3" id="KW-1185">Reference proteome</keyword>
<organism evidence="2 3">
    <name type="scientific">Portunus trituberculatus</name>
    <name type="common">Swimming crab</name>
    <name type="synonym">Neptunus trituberculatus</name>
    <dbReference type="NCBI Taxonomy" id="210409"/>
    <lineage>
        <taxon>Eukaryota</taxon>
        <taxon>Metazoa</taxon>
        <taxon>Ecdysozoa</taxon>
        <taxon>Arthropoda</taxon>
        <taxon>Crustacea</taxon>
        <taxon>Multicrustacea</taxon>
        <taxon>Malacostraca</taxon>
        <taxon>Eumalacostraca</taxon>
        <taxon>Eucarida</taxon>
        <taxon>Decapoda</taxon>
        <taxon>Pleocyemata</taxon>
        <taxon>Brachyura</taxon>
        <taxon>Eubrachyura</taxon>
        <taxon>Portunoidea</taxon>
        <taxon>Portunidae</taxon>
        <taxon>Portuninae</taxon>
        <taxon>Portunus</taxon>
    </lineage>
</organism>